<dbReference type="EMBL" id="JAWXYC010000007">
    <property type="protein sequence ID" value="MDX5955963.1"/>
    <property type="molecule type" value="Genomic_DNA"/>
</dbReference>
<proteinExistence type="predicted"/>
<accession>A0ABU4PEE7</accession>
<protein>
    <submittedName>
        <fullName evidence="1">Uncharacterized protein</fullName>
    </submittedName>
</protein>
<name>A0ABU4PEE7_AZOBR</name>
<evidence type="ECO:0000313" key="1">
    <source>
        <dbReference type="EMBL" id="MDX5955963.1"/>
    </source>
</evidence>
<comment type="caution">
    <text evidence="1">The sequence shown here is derived from an EMBL/GenBank/DDBJ whole genome shotgun (WGS) entry which is preliminary data.</text>
</comment>
<evidence type="ECO:0000313" key="2">
    <source>
        <dbReference type="Proteomes" id="UP001277471"/>
    </source>
</evidence>
<keyword evidence="2" id="KW-1185">Reference proteome</keyword>
<dbReference type="Proteomes" id="UP001277471">
    <property type="component" value="Unassembled WGS sequence"/>
</dbReference>
<dbReference type="RefSeq" id="WP_146206580.1">
    <property type="nucleotide sequence ID" value="NZ_JAWXYC010000007.1"/>
</dbReference>
<sequence length="296" mass="33764">MKRPMMEARRSSDIGLRRGRILPNLPQSQQLDLIADGLPVLMKSAQDLLSASKRLGERGRVAIMLESHATEELAKALILVDIVRCPPKLRPSRIATMMGWFYDHLARLIYVDAQSWKPTSVTQLQSYVDDHRKSHYLEGSVGEYIFPNWTIYMRESLLYADLITHEDGVPMWNDPVIPPSAFGFGEPSAWRICQALQDMGAFTRHGLDVMSSAWRCTEFAGPQSWSDTKHLTRKMLEALESAGLISERATSEQVGTLLHNWQMPMYNIDFEKIDVPLNELQADRDANLWSEYGDWP</sequence>
<organism evidence="1 2">
    <name type="scientific">Azospirillum brasilense</name>
    <dbReference type="NCBI Taxonomy" id="192"/>
    <lineage>
        <taxon>Bacteria</taxon>
        <taxon>Pseudomonadati</taxon>
        <taxon>Pseudomonadota</taxon>
        <taxon>Alphaproteobacteria</taxon>
        <taxon>Rhodospirillales</taxon>
        <taxon>Azospirillaceae</taxon>
        <taxon>Azospirillum</taxon>
    </lineage>
</organism>
<gene>
    <name evidence="1" type="ORF">SIM66_32890</name>
</gene>
<reference evidence="1 2" key="1">
    <citation type="submission" date="2023-11" db="EMBL/GenBank/DDBJ databases">
        <title>MicrobeMod: A computational toolkit for identifying prokaryotic methylation and restriction-modification with nanopore sequencing.</title>
        <authorList>
            <person name="Crits-Christoph A."/>
            <person name="Kang S.C."/>
            <person name="Lee H."/>
            <person name="Ostrov N."/>
        </authorList>
    </citation>
    <scope>NUCLEOTIDE SEQUENCE [LARGE SCALE GENOMIC DNA]</scope>
    <source>
        <strain evidence="1 2">ATCC 29145</strain>
    </source>
</reference>